<dbReference type="InterPro" id="IPR036388">
    <property type="entry name" value="WH-like_DNA-bd_sf"/>
</dbReference>
<gene>
    <name evidence="5" type="ORF">ACFQ4Y_15755</name>
</gene>
<protein>
    <submittedName>
        <fullName evidence="5">MarR family winged helix-turn-helix transcriptional regulator</fullName>
    </submittedName>
</protein>
<keyword evidence="1" id="KW-0805">Transcription regulation</keyword>
<dbReference type="InterPro" id="IPR036390">
    <property type="entry name" value="WH_DNA-bd_sf"/>
</dbReference>
<dbReference type="SMART" id="SM00347">
    <property type="entry name" value="HTH_MARR"/>
    <property type="match status" value="1"/>
</dbReference>
<dbReference type="Gene3D" id="1.10.10.10">
    <property type="entry name" value="Winged helix-like DNA-binding domain superfamily/Winged helix DNA-binding domain"/>
    <property type="match status" value="1"/>
</dbReference>
<dbReference type="PANTHER" id="PTHR42756">
    <property type="entry name" value="TRANSCRIPTIONAL REGULATOR, MARR"/>
    <property type="match status" value="1"/>
</dbReference>
<keyword evidence="3" id="KW-0804">Transcription</keyword>
<organism evidence="5 6">
    <name type="scientific">Kroppenstedtia sanguinis</name>
    <dbReference type="NCBI Taxonomy" id="1380684"/>
    <lineage>
        <taxon>Bacteria</taxon>
        <taxon>Bacillati</taxon>
        <taxon>Bacillota</taxon>
        <taxon>Bacilli</taxon>
        <taxon>Bacillales</taxon>
        <taxon>Thermoactinomycetaceae</taxon>
        <taxon>Kroppenstedtia</taxon>
    </lineage>
</organism>
<feature type="domain" description="HTH marR-type" evidence="4">
    <location>
        <begin position="7"/>
        <end position="138"/>
    </location>
</feature>
<dbReference type="RefSeq" id="WP_380167186.1">
    <property type="nucleotide sequence ID" value="NZ_JBHTNU010000022.1"/>
</dbReference>
<dbReference type="PANTHER" id="PTHR42756:SF1">
    <property type="entry name" value="TRANSCRIPTIONAL REPRESSOR OF EMRAB OPERON"/>
    <property type="match status" value="1"/>
</dbReference>
<dbReference type="EMBL" id="JBHTNU010000022">
    <property type="protein sequence ID" value="MFD1428359.1"/>
    <property type="molecule type" value="Genomic_DNA"/>
</dbReference>
<evidence type="ECO:0000313" key="6">
    <source>
        <dbReference type="Proteomes" id="UP001597282"/>
    </source>
</evidence>
<dbReference type="Proteomes" id="UP001597282">
    <property type="component" value="Unassembled WGS sequence"/>
</dbReference>
<name>A0ABW4CE29_9BACL</name>
<proteinExistence type="predicted"/>
<reference evidence="6" key="1">
    <citation type="journal article" date="2019" name="Int. J. Syst. Evol. Microbiol.">
        <title>The Global Catalogue of Microorganisms (GCM) 10K type strain sequencing project: providing services to taxonomists for standard genome sequencing and annotation.</title>
        <authorList>
            <consortium name="The Broad Institute Genomics Platform"/>
            <consortium name="The Broad Institute Genome Sequencing Center for Infectious Disease"/>
            <person name="Wu L."/>
            <person name="Ma J."/>
        </authorList>
    </citation>
    <scope>NUCLEOTIDE SEQUENCE [LARGE SCALE GENOMIC DNA]</scope>
    <source>
        <strain evidence="6">S1</strain>
    </source>
</reference>
<accession>A0ABW4CE29</accession>
<sequence>MIFIHTSVRLFHQLITLYRPFEKQLNIQLNKHHLHRAQWTTLYYLYNFGPSTNGEISYYQGVEKPTITRTLASLEELGYVVQTVGKDKREKRMQITKLGQEVYEHVRVPVDELEKEILSGISEEEQLEIIRIMEIMRNNIRK</sequence>
<evidence type="ECO:0000256" key="2">
    <source>
        <dbReference type="ARBA" id="ARBA00023125"/>
    </source>
</evidence>
<evidence type="ECO:0000313" key="5">
    <source>
        <dbReference type="EMBL" id="MFD1428359.1"/>
    </source>
</evidence>
<dbReference type="SUPFAM" id="SSF46785">
    <property type="entry name" value="Winged helix' DNA-binding domain"/>
    <property type="match status" value="1"/>
</dbReference>
<dbReference type="InterPro" id="IPR000835">
    <property type="entry name" value="HTH_MarR-typ"/>
</dbReference>
<keyword evidence="6" id="KW-1185">Reference proteome</keyword>
<evidence type="ECO:0000256" key="3">
    <source>
        <dbReference type="ARBA" id="ARBA00023163"/>
    </source>
</evidence>
<dbReference type="Pfam" id="PF12802">
    <property type="entry name" value="MarR_2"/>
    <property type="match status" value="1"/>
</dbReference>
<evidence type="ECO:0000256" key="1">
    <source>
        <dbReference type="ARBA" id="ARBA00023015"/>
    </source>
</evidence>
<dbReference type="PROSITE" id="PS50995">
    <property type="entry name" value="HTH_MARR_2"/>
    <property type="match status" value="1"/>
</dbReference>
<comment type="caution">
    <text evidence="5">The sequence shown here is derived from an EMBL/GenBank/DDBJ whole genome shotgun (WGS) entry which is preliminary data.</text>
</comment>
<evidence type="ECO:0000259" key="4">
    <source>
        <dbReference type="PROSITE" id="PS50995"/>
    </source>
</evidence>
<keyword evidence="2" id="KW-0238">DNA-binding</keyword>